<dbReference type="Proteomes" id="UP000431401">
    <property type="component" value="Unassembled WGS sequence"/>
</dbReference>
<dbReference type="Pfam" id="PF07905">
    <property type="entry name" value="PucR"/>
    <property type="match status" value="1"/>
</dbReference>
<protein>
    <recommendedName>
        <fullName evidence="5">PucR family transcriptional regulator</fullName>
    </recommendedName>
</protein>
<dbReference type="InterPro" id="IPR042070">
    <property type="entry name" value="PucR_C-HTH_sf"/>
</dbReference>
<evidence type="ECO:0000259" key="1">
    <source>
        <dbReference type="Pfam" id="PF07905"/>
    </source>
</evidence>
<evidence type="ECO:0008006" key="5">
    <source>
        <dbReference type="Google" id="ProtNLM"/>
    </source>
</evidence>
<dbReference type="PANTHER" id="PTHR33744">
    <property type="entry name" value="CARBOHYDRATE DIACID REGULATOR"/>
    <property type="match status" value="1"/>
</dbReference>
<comment type="caution">
    <text evidence="3">The sequence shown here is derived from an EMBL/GenBank/DDBJ whole genome shotgun (WGS) entry which is preliminary data.</text>
</comment>
<feature type="domain" description="PucR C-terminal helix-turn-helix" evidence="2">
    <location>
        <begin position="440"/>
        <end position="497"/>
    </location>
</feature>
<dbReference type="InterPro" id="IPR012914">
    <property type="entry name" value="PucR_dom"/>
</dbReference>
<dbReference type="AlphaFoldDB" id="A0A7K0DNM4"/>
<feature type="domain" description="Purine catabolism PurC-like" evidence="1">
    <location>
        <begin position="6"/>
        <end position="121"/>
    </location>
</feature>
<evidence type="ECO:0000259" key="2">
    <source>
        <dbReference type="Pfam" id="PF13556"/>
    </source>
</evidence>
<name>A0A7K0DNM4_9NOCA</name>
<dbReference type="InterPro" id="IPR051448">
    <property type="entry name" value="CdaR-like_regulators"/>
</dbReference>
<dbReference type="EMBL" id="WEGI01000006">
    <property type="protein sequence ID" value="MQY27343.1"/>
    <property type="molecule type" value="Genomic_DNA"/>
</dbReference>
<keyword evidence="4" id="KW-1185">Reference proteome</keyword>
<sequence length="500" mass="52988">MPLRWVLAQSELALRLRSGAEGVDRAIELVLTTELRDPFPWLSGGELVLTTGLRLPNSRRDRTAYLHGLQACGVAGLGFGIGLSHPEIPADLIRIADRIGFPLVEVPLPTPFAAIIRRVSQRSAELRYEEALRASDAQPRMTRAVVTEGAPAVVRELAAALDGRIIMLDRTGAIVHAHSATGRPESTVELPAEVDSADSGVSTDPLGETVTWQQIAVERKRYGRLVAVTATPLSSVGRILLGHAGSLLALDFAKTARLESIQRALNSQALGLALSAGPGSTDRTHLAAAADADGRIRAMVVTCTTDAEMTALQQEIRDAFDDADCPQFTSTVGRRTTAVLPARAAVQFAHRLSDRISAPIRPSVRIGLSGAQTLARLPGAVEAATLAAAAAGPGDAPLEFGSMTGTTLLSTEASRDVLDTIATAVLEPLVEHDDSHGTDLLRSLRAFLEANGQWESAAAELGVHRHTMRNRVATIQSIIACDLGLARVRAELLLALLSRG</sequence>
<organism evidence="3 4">
    <name type="scientific">Nocardia aurantia</name>
    <dbReference type="NCBI Taxonomy" id="2585199"/>
    <lineage>
        <taxon>Bacteria</taxon>
        <taxon>Bacillati</taxon>
        <taxon>Actinomycetota</taxon>
        <taxon>Actinomycetes</taxon>
        <taxon>Mycobacteriales</taxon>
        <taxon>Nocardiaceae</taxon>
        <taxon>Nocardia</taxon>
    </lineage>
</organism>
<dbReference type="PANTHER" id="PTHR33744:SF1">
    <property type="entry name" value="DNA-BINDING TRANSCRIPTIONAL ACTIVATOR ADER"/>
    <property type="match status" value="1"/>
</dbReference>
<gene>
    <name evidence="3" type="ORF">NRB56_29260</name>
</gene>
<reference evidence="3 4" key="1">
    <citation type="submission" date="2019-10" db="EMBL/GenBank/DDBJ databases">
        <title>Nocardia macrotermitis sp. nov. and Nocardia aurantia sp. nov., isolated from the gut of fungus growing-termite Macrotermes natalensis.</title>
        <authorList>
            <person name="Benndorf R."/>
            <person name="Schwitalla J."/>
            <person name="Martin K."/>
            <person name="De Beer W."/>
            <person name="Kaster A.-K."/>
            <person name="Vollmers J."/>
            <person name="Poulsen M."/>
            <person name="Beemelmanns C."/>
        </authorList>
    </citation>
    <scope>NUCLEOTIDE SEQUENCE [LARGE SCALE GENOMIC DNA]</scope>
    <source>
        <strain evidence="3 4">RB56</strain>
    </source>
</reference>
<dbReference type="Gene3D" id="1.10.10.2840">
    <property type="entry name" value="PucR C-terminal helix-turn-helix domain"/>
    <property type="match status" value="1"/>
</dbReference>
<dbReference type="Pfam" id="PF13556">
    <property type="entry name" value="HTH_30"/>
    <property type="match status" value="1"/>
</dbReference>
<proteinExistence type="predicted"/>
<evidence type="ECO:0000313" key="4">
    <source>
        <dbReference type="Proteomes" id="UP000431401"/>
    </source>
</evidence>
<accession>A0A7K0DNM4</accession>
<evidence type="ECO:0000313" key="3">
    <source>
        <dbReference type="EMBL" id="MQY27343.1"/>
    </source>
</evidence>
<dbReference type="InterPro" id="IPR025736">
    <property type="entry name" value="PucR_C-HTH_dom"/>
</dbReference>